<gene>
    <name evidence="1" type="ORF">AMJ52_05670</name>
</gene>
<accession>A0A0S7YDE4</accession>
<evidence type="ECO:0008006" key="3">
    <source>
        <dbReference type="Google" id="ProtNLM"/>
    </source>
</evidence>
<dbReference type="Proteomes" id="UP000051012">
    <property type="component" value="Unassembled WGS sequence"/>
</dbReference>
<organism evidence="1 2">
    <name type="scientific">candidate division TA06 bacterium DG_78</name>
    <dbReference type="NCBI Taxonomy" id="1703772"/>
    <lineage>
        <taxon>Bacteria</taxon>
        <taxon>Bacteria division TA06</taxon>
    </lineage>
</organism>
<sequence length="68" mass="7745">MSQDIQAVKIEIFDNIGRKVLQFMPDESIGYVIWRGDDDSGNRLPSGVYFLRFSSLTAIKTIPIVLLR</sequence>
<reference evidence="1 2" key="1">
    <citation type="journal article" date="2015" name="Microbiome">
        <title>Genomic resolution of linkages in carbon, nitrogen, and sulfur cycling among widespread estuary sediment bacteria.</title>
        <authorList>
            <person name="Baker B.J."/>
            <person name="Lazar C.S."/>
            <person name="Teske A.P."/>
            <person name="Dick G.J."/>
        </authorList>
    </citation>
    <scope>NUCLEOTIDE SEQUENCE [LARGE SCALE GENOMIC DNA]</scope>
    <source>
        <strain evidence="1">DG_78</strain>
    </source>
</reference>
<proteinExistence type="predicted"/>
<evidence type="ECO:0000313" key="2">
    <source>
        <dbReference type="Proteomes" id="UP000051012"/>
    </source>
</evidence>
<dbReference type="AlphaFoldDB" id="A0A0S7YDE4"/>
<name>A0A0S7YDE4_UNCT6</name>
<evidence type="ECO:0000313" key="1">
    <source>
        <dbReference type="EMBL" id="KPJ72662.1"/>
    </source>
</evidence>
<dbReference type="Gene3D" id="2.60.40.4070">
    <property type="match status" value="1"/>
</dbReference>
<protein>
    <recommendedName>
        <fullName evidence="3">FlgD Ig-like domain-containing protein</fullName>
    </recommendedName>
</protein>
<comment type="caution">
    <text evidence="1">The sequence shown here is derived from an EMBL/GenBank/DDBJ whole genome shotgun (WGS) entry which is preliminary data.</text>
</comment>
<dbReference type="EMBL" id="LJNI01000063">
    <property type="protein sequence ID" value="KPJ72662.1"/>
    <property type="molecule type" value="Genomic_DNA"/>
</dbReference>